<keyword evidence="1" id="KW-0812">Transmembrane</keyword>
<gene>
    <name evidence="2" type="ORF">MPLG2_0180</name>
</gene>
<feature type="transmembrane region" description="Helical" evidence="1">
    <location>
        <begin position="197"/>
        <end position="214"/>
    </location>
</feature>
<evidence type="ECO:0000256" key="1">
    <source>
        <dbReference type="SAM" id="Phobius"/>
    </source>
</evidence>
<feature type="transmembrane region" description="Helical" evidence="1">
    <location>
        <begin position="175"/>
        <end position="191"/>
    </location>
</feature>
<name>A0A2N9JCS2_9ACTN</name>
<protein>
    <submittedName>
        <fullName evidence="2">Uncharacterized protein</fullName>
    </submittedName>
</protein>
<reference evidence="2 3" key="1">
    <citation type="submission" date="2018-02" db="EMBL/GenBank/DDBJ databases">
        <authorList>
            <person name="Cohen D.B."/>
            <person name="Kent A.D."/>
        </authorList>
    </citation>
    <scope>NUCLEOTIDE SEQUENCE [LARGE SCALE GENOMIC DNA]</scope>
    <source>
        <strain evidence="2">1</strain>
    </source>
</reference>
<feature type="transmembrane region" description="Helical" evidence="1">
    <location>
        <begin position="82"/>
        <end position="100"/>
    </location>
</feature>
<accession>A0A2N9JCS2</accession>
<dbReference type="EMBL" id="LT985188">
    <property type="protein sequence ID" value="SPD85216.1"/>
    <property type="molecule type" value="Genomic_DNA"/>
</dbReference>
<evidence type="ECO:0000313" key="3">
    <source>
        <dbReference type="Proteomes" id="UP000238164"/>
    </source>
</evidence>
<proteinExistence type="predicted"/>
<feature type="transmembrane region" description="Helical" evidence="1">
    <location>
        <begin position="20"/>
        <end position="42"/>
    </location>
</feature>
<dbReference type="KEGG" id="mgg:MPLG2_0180"/>
<keyword evidence="1" id="KW-0472">Membrane</keyword>
<dbReference type="Proteomes" id="UP000238164">
    <property type="component" value="Chromosome 1"/>
</dbReference>
<keyword evidence="1" id="KW-1133">Transmembrane helix</keyword>
<feature type="transmembrane region" description="Helical" evidence="1">
    <location>
        <begin position="112"/>
        <end position="135"/>
    </location>
</feature>
<feature type="transmembrane region" description="Helical" evidence="1">
    <location>
        <begin position="147"/>
        <end position="168"/>
    </location>
</feature>
<organism evidence="2 3">
    <name type="scientific">Micropruina glycogenica</name>
    <dbReference type="NCBI Taxonomy" id="75385"/>
    <lineage>
        <taxon>Bacteria</taxon>
        <taxon>Bacillati</taxon>
        <taxon>Actinomycetota</taxon>
        <taxon>Actinomycetes</taxon>
        <taxon>Propionibacteriales</taxon>
        <taxon>Nocardioidaceae</taxon>
        <taxon>Micropruina</taxon>
    </lineage>
</organism>
<dbReference type="RefSeq" id="WP_197710024.1">
    <property type="nucleotide sequence ID" value="NZ_BAAAGO010000012.1"/>
</dbReference>
<dbReference type="AlphaFoldDB" id="A0A2N9JCS2"/>
<feature type="transmembrane region" description="Helical" evidence="1">
    <location>
        <begin position="54"/>
        <end position="76"/>
    </location>
</feature>
<sequence>MAVRHRPQLRRVDLLINPAGYAFTIWAVIYLACIATGVVFVHTRVSGNPSAQRLTVDLAVACAAAASWLLVSAASIDWLPSVLLTVMVVVLIDAALIAARPAAADVDARITLLVRTTMGNYAAWASAAVFLNWAADLGRSVADPQALGWQLALLIAAAALGVAVTYLVGSALPGYPITLLWALVAIIVNAAGRSTVVVAVAAIGIAAVIAAYLASRRRHDRLVVAAGSTA</sequence>
<keyword evidence="3" id="KW-1185">Reference proteome</keyword>
<evidence type="ECO:0000313" key="2">
    <source>
        <dbReference type="EMBL" id="SPD85216.1"/>
    </source>
</evidence>